<proteinExistence type="predicted"/>
<evidence type="ECO:0000313" key="1">
    <source>
        <dbReference type="EMBL" id="JAH44301.1"/>
    </source>
</evidence>
<name>A0A0E9SSM3_ANGAN</name>
<dbReference type="AlphaFoldDB" id="A0A0E9SSM3"/>
<accession>A0A0E9SSM3</accession>
<sequence>MTGRVCWKTWEPQFYPSEVSRIVVGQLQIGLIVYHYTQLN</sequence>
<reference evidence="1" key="1">
    <citation type="submission" date="2014-11" db="EMBL/GenBank/DDBJ databases">
        <authorList>
            <person name="Amaro Gonzalez C."/>
        </authorList>
    </citation>
    <scope>NUCLEOTIDE SEQUENCE</scope>
</reference>
<dbReference type="EMBL" id="GBXM01064276">
    <property type="protein sequence ID" value="JAH44301.1"/>
    <property type="molecule type" value="Transcribed_RNA"/>
</dbReference>
<organism evidence="1">
    <name type="scientific">Anguilla anguilla</name>
    <name type="common">European freshwater eel</name>
    <name type="synonym">Muraena anguilla</name>
    <dbReference type="NCBI Taxonomy" id="7936"/>
    <lineage>
        <taxon>Eukaryota</taxon>
        <taxon>Metazoa</taxon>
        <taxon>Chordata</taxon>
        <taxon>Craniata</taxon>
        <taxon>Vertebrata</taxon>
        <taxon>Euteleostomi</taxon>
        <taxon>Actinopterygii</taxon>
        <taxon>Neopterygii</taxon>
        <taxon>Teleostei</taxon>
        <taxon>Anguilliformes</taxon>
        <taxon>Anguillidae</taxon>
        <taxon>Anguilla</taxon>
    </lineage>
</organism>
<protein>
    <submittedName>
        <fullName evidence="1">Uncharacterized protein</fullName>
    </submittedName>
</protein>
<reference evidence="1" key="2">
    <citation type="journal article" date="2015" name="Fish Shellfish Immunol.">
        <title>Early steps in the European eel (Anguilla anguilla)-Vibrio vulnificus interaction in the gills: Role of the RtxA13 toxin.</title>
        <authorList>
            <person name="Callol A."/>
            <person name="Pajuelo D."/>
            <person name="Ebbesson L."/>
            <person name="Teles M."/>
            <person name="MacKenzie S."/>
            <person name="Amaro C."/>
        </authorList>
    </citation>
    <scope>NUCLEOTIDE SEQUENCE</scope>
</reference>